<reference evidence="2" key="1">
    <citation type="submission" date="2021-07" db="EMBL/GenBank/DDBJ databases">
        <authorList>
            <person name="Durling M."/>
        </authorList>
    </citation>
    <scope>NUCLEOTIDE SEQUENCE</scope>
</reference>
<feature type="compositionally biased region" description="Basic and acidic residues" evidence="1">
    <location>
        <begin position="60"/>
        <end position="70"/>
    </location>
</feature>
<proteinExistence type="predicted"/>
<accession>A0A9N9L533</accession>
<feature type="region of interest" description="Disordered" evidence="1">
    <location>
        <begin position="1"/>
        <end position="70"/>
    </location>
</feature>
<protein>
    <submittedName>
        <fullName evidence="2">Uncharacterized protein</fullName>
    </submittedName>
</protein>
<evidence type="ECO:0000313" key="2">
    <source>
        <dbReference type="EMBL" id="CAG8958258.1"/>
    </source>
</evidence>
<name>A0A9N9L533_9HELO</name>
<feature type="compositionally biased region" description="Polar residues" evidence="1">
    <location>
        <begin position="37"/>
        <end position="46"/>
    </location>
</feature>
<dbReference type="EMBL" id="CAJVRL010000081">
    <property type="protein sequence ID" value="CAG8958258.1"/>
    <property type="molecule type" value="Genomic_DNA"/>
</dbReference>
<keyword evidence="3" id="KW-1185">Reference proteome</keyword>
<evidence type="ECO:0000256" key="1">
    <source>
        <dbReference type="SAM" id="MobiDB-lite"/>
    </source>
</evidence>
<dbReference type="Proteomes" id="UP000696280">
    <property type="component" value="Unassembled WGS sequence"/>
</dbReference>
<dbReference type="AlphaFoldDB" id="A0A9N9L533"/>
<feature type="compositionally biased region" description="Basic and acidic residues" evidence="1">
    <location>
        <begin position="19"/>
        <end position="32"/>
    </location>
</feature>
<evidence type="ECO:0000313" key="3">
    <source>
        <dbReference type="Proteomes" id="UP000696280"/>
    </source>
</evidence>
<organism evidence="2 3">
    <name type="scientific">Hymenoscyphus fraxineus</name>
    <dbReference type="NCBI Taxonomy" id="746836"/>
    <lineage>
        <taxon>Eukaryota</taxon>
        <taxon>Fungi</taxon>
        <taxon>Dikarya</taxon>
        <taxon>Ascomycota</taxon>
        <taxon>Pezizomycotina</taxon>
        <taxon>Leotiomycetes</taxon>
        <taxon>Helotiales</taxon>
        <taxon>Helotiaceae</taxon>
        <taxon>Hymenoscyphus</taxon>
    </lineage>
</organism>
<sequence>MSSSSSNHIKQYHGNLAQHHKDQTDKLKKRAEASGGANKTANTPAKNQEAKDYFSPQHGNKKEAPKRSTR</sequence>
<comment type="caution">
    <text evidence="2">The sequence shown here is derived from an EMBL/GenBank/DDBJ whole genome shotgun (WGS) entry which is preliminary data.</text>
</comment>
<gene>
    <name evidence="2" type="ORF">HYFRA_00000612</name>
</gene>